<feature type="domain" description="Cytochrome b5 heme-binding" evidence="6">
    <location>
        <begin position="56"/>
        <end position="132"/>
    </location>
</feature>
<evidence type="ECO:0000256" key="4">
    <source>
        <dbReference type="ARBA" id="ARBA00038168"/>
    </source>
</evidence>
<keyword evidence="2 5" id="KW-0479">Metal-binding</keyword>
<evidence type="ECO:0000313" key="7">
    <source>
        <dbReference type="EMBL" id="KAH7232918.1"/>
    </source>
</evidence>
<dbReference type="InterPro" id="IPR036400">
    <property type="entry name" value="Cyt_B5-like_heme/steroid_sf"/>
</dbReference>
<dbReference type="InterPro" id="IPR018506">
    <property type="entry name" value="Cyt_B5_heme-BS"/>
</dbReference>
<dbReference type="PROSITE" id="PS50255">
    <property type="entry name" value="CYTOCHROME_B5_2"/>
    <property type="match status" value="1"/>
</dbReference>
<evidence type="ECO:0000256" key="1">
    <source>
        <dbReference type="ARBA" id="ARBA00022617"/>
    </source>
</evidence>
<evidence type="ECO:0000256" key="3">
    <source>
        <dbReference type="ARBA" id="ARBA00023004"/>
    </source>
</evidence>
<dbReference type="EMBL" id="JAGPXF010000008">
    <property type="protein sequence ID" value="KAH7232918.1"/>
    <property type="molecule type" value="Genomic_DNA"/>
</dbReference>
<proteinExistence type="inferred from homology"/>
<evidence type="ECO:0000313" key="8">
    <source>
        <dbReference type="Proteomes" id="UP000813427"/>
    </source>
</evidence>
<sequence>MFWTNCKSQSTKASISTAQVAWDTKFDSSPSVAFIENSSNPDSYNPTSIITSNDALPFIKAETIAEASRNDLLWIIIDDIVYDCTEFIHNHPGGARVIESFRGSNCTWQFWRFHSEKDLAEFGPSLRIGQTKGIQNKFKEPPRFVGLRKFWGADS</sequence>
<dbReference type="Pfam" id="PF00173">
    <property type="entry name" value="Cyt-b5"/>
    <property type="match status" value="1"/>
</dbReference>
<dbReference type="PANTHER" id="PTHR19359:SF95">
    <property type="entry name" value="CYTOCHROME B5 TYPE B"/>
    <property type="match status" value="1"/>
</dbReference>
<evidence type="ECO:0000256" key="5">
    <source>
        <dbReference type="RuleBase" id="RU362121"/>
    </source>
</evidence>
<comment type="similarity">
    <text evidence="4 5">Belongs to the cytochrome b5 family.</text>
</comment>
<gene>
    <name evidence="7" type="ORF">BKA59DRAFT_487487</name>
</gene>
<dbReference type="GO" id="GO:0046872">
    <property type="term" value="F:metal ion binding"/>
    <property type="evidence" value="ECO:0007669"/>
    <property type="project" value="UniProtKB-UniRule"/>
</dbReference>
<organism evidence="7 8">
    <name type="scientific">Fusarium tricinctum</name>
    <dbReference type="NCBI Taxonomy" id="61284"/>
    <lineage>
        <taxon>Eukaryota</taxon>
        <taxon>Fungi</taxon>
        <taxon>Dikarya</taxon>
        <taxon>Ascomycota</taxon>
        <taxon>Pezizomycotina</taxon>
        <taxon>Sordariomycetes</taxon>
        <taxon>Hypocreomycetidae</taxon>
        <taxon>Hypocreales</taxon>
        <taxon>Nectriaceae</taxon>
        <taxon>Fusarium</taxon>
        <taxon>Fusarium tricinctum species complex</taxon>
    </lineage>
</organism>
<keyword evidence="3 5" id="KW-0408">Iron</keyword>
<dbReference type="Gene3D" id="3.10.120.10">
    <property type="entry name" value="Cytochrome b5-like heme/steroid binding domain"/>
    <property type="match status" value="1"/>
</dbReference>
<dbReference type="InterPro" id="IPR001199">
    <property type="entry name" value="Cyt_B5-like_heme/steroid-bd"/>
</dbReference>
<dbReference type="SMART" id="SM01117">
    <property type="entry name" value="Cyt-b5"/>
    <property type="match status" value="1"/>
</dbReference>
<keyword evidence="8" id="KW-1185">Reference proteome</keyword>
<dbReference type="OrthoDB" id="260519at2759"/>
<dbReference type="InterPro" id="IPR050668">
    <property type="entry name" value="Cytochrome_b5"/>
</dbReference>
<dbReference type="PROSITE" id="PS00191">
    <property type="entry name" value="CYTOCHROME_B5_1"/>
    <property type="match status" value="1"/>
</dbReference>
<protein>
    <submittedName>
        <fullName evidence="7">Cytochrome b5-like heme/steroid binding domain-containing protein</fullName>
    </submittedName>
</protein>
<dbReference type="GO" id="GO:0020037">
    <property type="term" value="F:heme binding"/>
    <property type="evidence" value="ECO:0007669"/>
    <property type="project" value="UniProtKB-UniRule"/>
</dbReference>
<dbReference type="SUPFAM" id="SSF55856">
    <property type="entry name" value="Cytochrome b5-like heme/steroid binding domain"/>
    <property type="match status" value="1"/>
</dbReference>
<name>A0A8K0RKG7_9HYPO</name>
<evidence type="ECO:0000259" key="6">
    <source>
        <dbReference type="PROSITE" id="PS50255"/>
    </source>
</evidence>
<evidence type="ECO:0000256" key="2">
    <source>
        <dbReference type="ARBA" id="ARBA00022723"/>
    </source>
</evidence>
<comment type="caution">
    <text evidence="7">The sequence shown here is derived from an EMBL/GenBank/DDBJ whole genome shotgun (WGS) entry which is preliminary data.</text>
</comment>
<dbReference type="PANTHER" id="PTHR19359">
    <property type="entry name" value="CYTOCHROME B5"/>
    <property type="match status" value="1"/>
</dbReference>
<reference evidence="7" key="1">
    <citation type="journal article" date="2021" name="Nat. Commun.">
        <title>Genetic determinants of endophytism in the Arabidopsis root mycobiome.</title>
        <authorList>
            <person name="Mesny F."/>
            <person name="Miyauchi S."/>
            <person name="Thiergart T."/>
            <person name="Pickel B."/>
            <person name="Atanasova L."/>
            <person name="Karlsson M."/>
            <person name="Huettel B."/>
            <person name="Barry K.W."/>
            <person name="Haridas S."/>
            <person name="Chen C."/>
            <person name="Bauer D."/>
            <person name="Andreopoulos W."/>
            <person name="Pangilinan J."/>
            <person name="LaButti K."/>
            <person name="Riley R."/>
            <person name="Lipzen A."/>
            <person name="Clum A."/>
            <person name="Drula E."/>
            <person name="Henrissat B."/>
            <person name="Kohler A."/>
            <person name="Grigoriev I.V."/>
            <person name="Martin F.M."/>
            <person name="Hacquard S."/>
        </authorList>
    </citation>
    <scope>NUCLEOTIDE SEQUENCE</scope>
    <source>
        <strain evidence="7">MPI-SDFR-AT-0068</strain>
    </source>
</reference>
<dbReference type="Proteomes" id="UP000813427">
    <property type="component" value="Unassembled WGS sequence"/>
</dbReference>
<keyword evidence="1 5" id="KW-0349">Heme</keyword>
<dbReference type="GO" id="GO:0016020">
    <property type="term" value="C:membrane"/>
    <property type="evidence" value="ECO:0007669"/>
    <property type="project" value="TreeGrafter"/>
</dbReference>
<dbReference type="AlphaFoldDB" id="A0A8K0RKG7"/>
<accession>A0A8K0RKG7</accession>